<evidence type="ECO:0000313" key="2">
    <source>
        <dbReference type="Proteomes" id="UP000821845"/>
    </source>
</evidence>
<dbReference type="Proteomes" id="UP000821845">
    <property type="component" value="Chromosome 7"/>
</dbReference>
<organism evidence="1 2">
    <name type="scientific">Hyalomma asiaticum</name>
    <name type="common">Tick</name>
    <dbReference type="NCBI Taxonomy" id="266040"/>
    <lineage>
        <taxon>Eukaryota</taxon>
        <taxon>Metazoa</taxon>
        <taxon>Ecdysozoa</taxon>
        <taxon>Arthropoda</taxon>
        <taxon>Chelicerata</taxon>
        <taxon>Arachnida</taxon>
        <taxon>Acari</taxon>
        <taxon>Parasitiformes</taxon>
        <taxon>Ixodida</taxon>
        <taxon>Ixodoidea</taxon>
        <taxon>Ixodidae</taxon>
        <taxon>Hyalomminae</taxon>
        <taxon>Hyalomma</taxon>
    </lineage>
</organism>
<sequence length="91" mass="10478">MLAHHAIDPSPYQGFTFPRMLVFCASGKIFGTVRVPLFMNTPSGFLAELKYLLTYLTGAAKRAIEAIRLSYSNYEIAINTFRWRFGRRELR</sequence>
<name>A0ACB7RXI9_HYAAI</name>
<dbReference type="EMBL" id="CM023487">
    <property type="protein sequence ID" value="KAH6926118.1"/>
    <property type="molecule type" value="Genomic_DNA"/>
</dbReference>
<accession>A0ACB7RXI9</accession>
<reference evidence="1" key="1">
    <citation type="submission" date="2020-05" db="EMBL/GenBank/DDBJ databases">
        <title>Large-scale comparative analyses of tick genomes elucidate their genetic diversity and vector capacities.</title>
        <authorList>
            <person name="Jia N."/>
            <person name="Wang J."/>
            <person name="Shi W."/>
            <person name="Du L."/>
            <person name="Sun Y."/>
            <person name="Zhan W."/>
            <person name="Jiang J."/>
            <person name="Wang Q."/>
            <person name="Zhang B."/>
            <person name="Ji P."/>
            <person name="Sakyi L.B."/>
            <person name="Cui X."/>
            <person name="Yuan T."/>
            <person name="Jiang B."/>
            <person name="Yang W."/>
            <person name="Lam T.T.-Y."/>
            <person name="Chang Q."/>
            <person name="Ding S."/>
            <person name="Wang X."/>
            <person name="Zhu J."/>
            <person name="Ruan X."/>
            <person name="Zhao L."/>
            <person name="Wei J."/>
            <person name="Que T."/>
            <person name="Du C."/>
            <person name="Cheng J."/>
            <person name="Dai P."/>
            <person name="Han X."/>
            <person name="Huang E."/>
            <person name="Gao Y."/>
            <person name="Liu J."/>
            <person name="Shao H."/>
            <person name="Ye R."/>
            <person name="Li L."/>
            <person name="Wei W."/>
            <person name="Wang X."/>
            <person name="Wang C."/>
            <person name="Yang T."/>
            <person name="Huo Q."/>
            <person name="Li W."/>
            <person name="Guo W."/>
            <person name="Chen H."/>
            <person name="Zhou L."/>
            <person name="Ni X."/>
            <person name="Tian J."/>
            <person name="Zhou Y."/>
            <person name="Sheng Y."/>
            <person name="Liu T."/>
            <person name="Pan Y."/>
            <person name="Xia L."/>
            <person name="Li J."/>
            <person name="Zhao F."/>
            <person name="Cao W."/>
        </authorList>
    </citation>
    <scope>NUCLEOTIDE SEQUENCE</scope>
    <source>
        <strain evidence="1">Hyas-2018</strain>
    </source>
</reference>
<proteinExistence type="predicted"/>
<protein>
    <submittedName>
        <fullName evidence="1">Uncharacterized protein</fullName>
    </submittedName>
</protein>
<keyword evidence="2" id="KW-1185">Reference proteome</keyword>
<evidence type="ECO:0000313" key="1">
    <source>
        <dbReference type="EMBL" id="KAH6926118.1"/>
    </source>
</evidence>
<comment type="caution">
    <text evidence="1">The sequence shown here is derived from an EMBL/GenBank/DDBJ whole genome shotgun (WGS) entry which is preliminary data.</text>
</comment>
<gene>
    <name evidence="1" type="ORF">HPB50_014583</name>
</gene>